<protein>
    <submittedName>
        <fullName evidence="1 3">Uncharacterized protein</fullName>
    </submittedName>
</protein>
<proteinExistence type="predicted"/>
<evidence type="ECO:0000313" key="1">
    <source>
        <dbReference type="EMBL" id="VDK21029.1"/>
    </source>
</evidence>
<dbReference type="EMBL" id="UYRS01000060">
    <property type="protein sequence ID" value="VDK21029.1"/>
    <property type="molecule type" value="Genomic_DNA"/>
</dbReference>
<sequence>MQTSSRARSFKDDENQLDIAYPTVVPLVALPPSCYCCVHRIGRSDCVNVRKQHPEADLCDSATTANVAFMRCLGRGGGGGEEWSR</sequence>
<organism evidence="3">
    <name type="scientific">Taenia asiatica</name>
    <name type="common">Asian tapeworm</name>
    <dbReference type="NCBI Taxonomy" id="60517"/>
    <lineage>
        <taxon>Eukaryota</taxon>
        <taxon>Metazoa</taxon>
        <taxon>Spiralia</taxon>
        <taxon>Lophotrochozoa</taxon>
        <taxon>Platyhelminthes</taxon>
        <taxon>Cestoda</taxon>
        <taxon>Eucestoda</taxon>
        <taxon>Cyclophyllidea</taxon>
        <taxon>Taeniidae</taxon>
        <taxon>Taenia</taxon>
    </lineage>
</organism>
<evidence type="ECO:0000313" key="2">
    <source>
        <dbReference type="Proteomes" id="UP000282613"/>
    </source>
</evidence>
<accession>A0A0R3VTC2</accession>
<name>A0A0R3VTC2_TAEAS</name>
<reference evidence="1 2" key="2">
    <citation type="submission" date="2018-11" db="EMBL/GenBank/DDBJ databases">
        <authorList>
            <consortium name="Pathogen Informatics"/>
        </authorList>
    </citation>
    <scope>NUCLEOTIDE SEQUENCE [LARGE SCALE GENOMIC DNA]</scope>
</reference>
<dbReference type="AlphaFoldDB" id="A0A0R3VTC2"/>
<gene>
    <name evidence="1" type="ORF">TASK_LOCUS478</name>
</gene>
<dbReference type="Proteomes" id="UP000282613">
    <property type="component" value="Unassembled WGS sequence"/>
</dbReference>
<keyword evidence="2" id="KW-1185">Reference proteome</keyword>
<evidence type="ECO:0000313" key="3">
    <source>
        <dbReference type="WBParaSite" id="TASK_0000047701-mRNA-1"/>
    </source>
</evidence>
<reference evidence="3" key="1">
    <citation type="submission" date="2017-02" db="UniProtKB">
        <authorList>
            <consortium name="WormBaseParasite"/>
        </authorList>
    </citation>
    <scope>IDENTIFICATION</scope>
</reference>
<dbReference type="WBParaSite" id="TASK_0000047701-mRNA-1">
    <property type="protein sequence ID" value="TASK_0000047701-mRNA-1"/>
    <property type="gene ID" value="TASK_0000047701"/>
</dbReference>